<dbReference type="InterPro" id="IPR023696">
    <property type="entry name" value="Ureohydrolase_dom_sf"/>
</dbReference>
<dbReference type="EMBL" id="JAAVJF010000003">
    <property type="protein sequence ID" value="NYR15711.1"/>
    <property type="molecule type" value="Genomic_DNA"/>
</dbReference>
<keyword evidence="2" id="KW-1185">Reference proteome</keyword>
<dbReference type="InterPro" id="IPR037138">
    <property type="entry name" value="His_deacetylse_dom_sf"/>
</dbReference>
<name>A0A7L4PA17_9CREN</name>
<dbReference type="AlphaFoldDB" id="A0A7L4PA17"/>
<dbReference type="Proteomes" id="UP000554766">
    <property type="component" value="Unassembled WGS sequence"/>
</dbReference>
<evidence type="ECO:0000313" key="1">
    <source>
        <dbReference type="EMBL" id="NYR15711.1"/>
    </source>
</evidence>
<organism evidence="1 2">
    <name type="scientific">Pyrobaculum arsenaticum</name>
    <dbReference type="NCBI Taxonomy" id="121277"/>
    <lineage>
        <taxon>Archaea</taxon>
        <taxon>Thermoproteota</taxon>
        <taxon>Thermoprotei</taxon>
        <taxon>Thermoproteales</taxon>
        <taxon>Thermoproteaceae</taxon>
        <taxon>Pyrobaculum</taxon>
    </lineage>
</organism>
<sequence>MLSTAVLLTHKLFNDWVANTLRELGAEAVEAAGTWDAVREVHSDLFIKAVKRREEEVLAAAAVAEAALGSDRAIFYIGGSMGAGLNAARGGLFNAAVFIAQRTGSAVVSIDRHFPWGTWEIHLERRFPLVAVYSGADGPSYRYLKRRGHRVLAFPIPPGAGDKSFARVVKYVLGILGEPLVLHLGFDIHMSDPTGHLFVSDYFFYSLGKMLASIRRFYISIECPSSPRVFKSALGSLLGGLRGGEPPVSERYEEGEEVEREVGRLIRLAKKERF</sequence>
<dbReference type="SUPFAM" id="SSF52768">
    <property type="entry name" value="Arginase/deacetylase"/>
    <property type="match status" value="1"/>
</dbReference>
<evidence type="ECO:0000313" key="2">
    <source>
        <dbReference type="Proteomes" id="UP000554766"/>
    </source>
</evidence>
<reference evidence="1 2" key="1">
    <citation type="journal article" date="2020" name="Nat. Commun.">
        <title>The structures of two archaeal type IV pili illuminate evolutionary relationships.</title>
        <authorList>
            <person name="Wang F."/>
            <person name="Baquero D.P."/>
            <person name="Su Z."/>
            <person name="Beltran L.C."/>
            <person name="Prangishvili D."/>
            <person name="Krupovic M."/>
            <person name="Egelman E.H."/>
        </authorList>
    </citation>
    <scope>NUCLEOTIDE SEQUENCE [LARGE SCALE GENOMIC DNA]</scope>
    <source>
        <strain evidence="1 2">2GA</strain>
    </source>
</reference>
<dbReference type="Gene3D" id="3.40.800.20">
    <property type="entry name" value="Histone deacetylase domain"/>
    <property type="match status" value="1"/>
</dbReference>
<comment type="caution">
    <text evidence="1">The sequence shown here is derived from an EMBL/GenBank/DDBJ whole genome shotgun (WGS) entry which is preliminary data.</text>
</comment>
<protein>
    <submittedName>
        <fullName evidence="1">Histone deacetylase family protein</fullName>
    </submittedName>
</protein>
<accession>A0A7L4PA17</accession>
<gene>
    <name evidence="1" type="ORF">HC235_07145</name>
</gene>
<proteinExistence type="predicted"/>